<accession>A0ABU9U8Z5</accession>
<dbReference type="CDD" id="cd09165">
    <property type="entry name" value="PLDc_PaPPK1_C1_like"/>
    <property type="match status" value="1"/>
</dbReference>
<dbReference type="HAMAP" id="MF_00347">
    <property type="entry name" value="Polyphosphate_kinase"/>
    <property type="match status" value="1"/>
</dbReference>
<dbReference type="InterPro" id="IPR036830">
    <property type="entry name" value="PP_kinase_middle_dom_sf"/>
</dbReference>
<keyword evidence="6" id="KW-0460">Magnesium</keyword>
<sequence>MNGVFFNRDVNWVEFNARVLQEGIRDDIPVLERVKFFAIFGSNFDEFFKVRVAALRRQWRRGDIKTCPSGMLPSEAVVAIENRARELYSLAYAELKSSLLPALEEKGISVVSPESVRSSLRASMESFFDERIFPILTPIGLDEDFPFINGELSYVYILFKDGKKALVRIPPSVDGVLCFFTEKKRSYHVFTEALVEFFCYKLFPGMEVEDSVVFRIVRDADLSVDEERDEDFIEAMEAVIEDREVSMPVALFIRGNNSSLVSDVISYVSLEEAAVFFAGCPVALSSLFSLYNVNRQDIKNEVWPALLPPEYDEELTIWDNIRRGDILFFHPYHSFLPVIRLVEDAAVDPCVLAIKMTLYRTSTNSPIVAALERAARNGKIVVAVVELKARFDEQRNIAWARRLERAGATVLYGIRNLKVHAKALMIIRNEDDGLRRYVHVSTGNYNENTAQFYSDIGIMTAREDLCTEMGLFFNMLTGYTAVNRLEKLAMAPVNLKERFIFLIDREIARKRDGENARIIAKLNSLVDRDIIESLYRASCEGVEIFLCVRGVCMLVPGVSGLSENISVISIVDRFLEHSRIFYFENGGEPEVFIASSDWMPRNLERRVELLVPVERSFAKKRIIDVLSFYFSDTSHAYCLDDSGSYERVEGVSNRRAQQLMYEYFRMVSDKGGRAGISDGVFNVRRSPSSS</sequence>
<dbReference type="Pfam" id="PF13090">
    <property type="entry name" value="PP_kinase_C"/>
    <property type="match status" value="1"/>
</dbReference>
<dbReference type="NCBIfam" id="TIGR03705">
    <property type="entry name" value="poly_P_kin"/>
    <property type="match status" value="1"/>
</dbReference>
<keyword evidence="13" id="KW-1185">Reference proteome</keyword>
<keyword evidence="5 6" id="KW-0067">ATP-binding</keyword>
<dbReference type="NCBIfam" id="NF003921">
    <property type="entry name" value="PRK05443.2-2"/>
    <property type="match status" value="1"/>
</dbReference>
<feature type="domain" description="Polyphosphate kinase C-terminal" evidence="10">
    <location>
        <begin position="488"/>
        <end position="650"/>
    </location>
</feature>
<feature type="binding site" evidence="6">
    <location>
        <position position="549"/>
    </location>
    <ligand>
        <name>ATP</name>
        <dbReference type="ChEBI" id="CHEBI:30616"/>
    </ligand>
</feature>
<dbReference type="EMBL" id="JBCHKQ010000001">
    <property type="protein sequence ID" value="MEM5947141.1"/>
    <property type="molecule type" value="Genomic_DNA"/>
</dbReference>
<dbReference type="PANTHER" id="PTHR30218">
    <property type="entry name" value="POLYPHOSPHATE KINASE"/>
    <property type="match status" value="1"/>
</dbReference>
<dbReference type="Gene3D" id="1.20.58.310">
    <property type="entry name" value="Polyphosphate kinase N-terminal domain"/>
    <property type="match status" value="1"/>
</dbReference>
<dbReference type="SUPFAM" id="SSF143724">
    <property type="entry name" value="PHP14-like"/>
    <property type="match status" value="1"/>
</dbReference>
<comment type="cofactor">
    <cofactor evidence="6">
        <name>Mg(2+)</name>
        <dbReference type="ChEBI" id="CHEBI:18420"/>
    </cofactor>
</comment>
<dbReference type="SUPFAM" id="SSF140356">
    <property type="entry name" value="PPK N-terminal domain-like"/>
    <property type="match status" value="1"/>
</dbReference>
<evidence type="ECO:0000259" key="10">
    <source>
        <dbReference type="Pfam" id="PF13090"/>
    </source>
</evidence>
<dbReference type="InterPro" id="IPR003414">
    <property type="entry name" value="PP_kinase"/>
</dbReference>
<evidence type="ECO:0000313" key="12">
    <source>
        <dbReference type="EMBL" id="MEM5947141.1"/>
    </source>
</evidence>
<comment type="PTM">
    <text evidence="6 7">An intermediate of this reaction is the autophosphorylated ppk in which a phosphate is covalently linked to a histidine residue through a N-P bond.</text>
</comment>
<reference evidence="12 13" key="1">
    <citation type="submission" date="2024-03" db="EMBL/GenBank/DDBJ databases">
        <title>Ignisphaera cupida sp. nov., a hyperthermophilic hydrolytic archaeon from a hot spring of Kamchatka, and proposal of Ignisphaeraceae fam. nov.</title>
        <authorList>
            <person name="Podosokorskaya O.A."/>
            <person name="Elcheninov A.G."/>
            <person name="Maltseva A.I."/>
            <person name="Zayulina K.S."/>
            <person name="Novikov A."/>
            <person name="Merkel A.Y."/>
        </authorList>
    </citation>
    <scope>NUCLEOTIDE SEQUENCE [LARGE SCALE GENOMIC DNA]</scope>
    <source>
        <strain evidence="12 13">38H-sp</strain>
    </source>
</reference>
<dbReference type="Proteomes" id="UP001466331">
    <property type="component" value="Unassembled WGS sequence"/>
</dbReference>
<dbReference type="GO" id="GO:0008976">
    <property type="term" value="F:polyphosphate kinase activity"/>
    <property type="evidence" value="ECO:0007669"/>
    <property type="project" value="UniProtKB-EC"/>
</dbReference>
<comment type="similarity">
    <text evidence="6 7">Belongs to the polyphosphate kinase 1 (PPK1) family.</text>
</comment>
<feature type="binding site" evidence="6">
    <location>
        <position position="453"/>
    </location>
    <ligand>
        <name>ATP</name>
        <dbReference type="ChEBI" id="CHEBI:30616"/>
    </ligand>
</feature>
<dbReference type="InterPro" id="IPR041108">
    <property type="entry name" value="PP_kinase_C_1"/>
</dbReference>
<keyword evidence="2 6" id="KW-0808">Transferase</keyword>
<feature type="domain" description="Polyphosphate kinase C-terminal" evidence="11">
    <location>
        <begin position="317"/>
        <end position="480"/>
    </location>
</feature>
<evidence type="ECO:0000256" key="2">
    <source>
        <dbReference type="ARBA" id="ARBA00022679"/>
    </source>
</evidence>
<evidence type="ECO:0000259" key="8">
    <source>
        <dbReference type="Pfam" id="PF02503"/>
    </source>
</evidence>
<feature type="binding site" evidence="6">
    <location>
        <position position="390"/>
    </location>
    <ligand>
        <name>Mg(2+)</name>
        <dbReference type="ChEBI" id="CHEBI:18420"/>
    </ligand>
</feature>
<dbReference type="NCBIfam" id="NF003917">
    <property type="entry name" value="PRK05443.1-1"/>
    <property type="match status" value="1"/>
</dbReference>
<evidence type="ECO:0000256" key="1">
    <source>
        <dbReference type="ARBA" id="ARBA00022553"/>
    </source>
</evidence>
<proteinExistence type="inferred from homology"/>
<evidence type="ECO:0000256" key="5">
    <source>
        <dbReference type="ARBA" id="ARBA00022840"/>
    </source>
</evidence>
<dbReference type="PIRSF" id="PIRSF015589">
    <property type="entry name" value="PP_kinase"/>
    <property type="match status" value="1"/>
</dbReference>
<keyword evidence="6" id="KW-0479">Metal-binding</keyword>
<dbReference type="Gene3D" id="3.30.870.10">
    <property type="entry name" value="Endonuclease Chain A"/>
    <property type="match status" value="2"/>
</dbReference>
<dbReference type="InterPro" id="IPR036832">
    <property type="entry name" value="PPK_N_dom_sf"/>
</dbReference>
<evidence type="ECO:0000256" key="3">
    <source>
        <dbReference type="ARBA" id="ARBA00022741"/>
    </source>
</evidence>
<dbReference type="Pfam" id="PF13089">
    <property type="entry name" value="PP_kinase_N"/>
    <property type="match status" value="1"/>
</dbReference>
<feature type="binding site" evidence="6">
    <location>
        <position position="577"/>
    </location>
    <ligand>
        <name>ATP</name>
        <dbReference type="ChEBI" id="CHEBI:30616"/>
    </ligand>
</feature>
<dbReference type="InterPro" id="IPR025198">
    <property type="entry name" value="PPK_N_dom"/>
</dbReference>
<dbReference type="Pfam" id="PF17941">
    <property type="entry name" value="PP_kinase_C_1"/>
    <property type="match status" value="1"/>
</dbReference>
<dbReference type="InterPro" id="IPR024953">
    <property type="entry name" value="PP_kinase_middle"/>
</dbReference>
<dbReference type="SUPFAM" id="SSF56024">
    <property type="entry name" value="Phospholipase D/nuclease"/>
    <property type="match status" value="2"/>
</dbReference>
<dbReference type="PANTHER" id="PTHR30218:SF0">
    <property type="entry name" value="POLYPHOSPHATE KINASE"/>
    <property type="match status" value="1"/>
</dbReference>
<feature type="domain" description="Polyphosphate kinase N-terminal" evidence="9">
    <location>
        <begin position="5"/>
        <end position="110"/>
    </location>
</feature>
<evidence type="ECO:0000256" key="6">
    <source>
        <dbReference type="HAMAP-Rule" id="MF_00347"/>
    </source>
</evidence>
<evidence type="ECO:0000256" key="4">
    <source>
        <dbReference type="ARBA" id="ARBA00022777"/>
    </source>
</evidence>
<dbReference type="Gene3D" id="3.30.1840.10">
    <property type="entry name" value="Polyphosphate kinase middle domain"/>
    <property type="match status" value="1"/>
</dbReference>
<organism evidence="12 13">
    <name type="scientific">Rarispira pelagica</name>
    <dbReference type="NCBI Taxonomy" id="3141764"/>
    <lineage>
        <taxon>Bacteria</taxon>
        <taxon>Pseudomonadati</taxon>
        <taxon>Spirochaetota</taxon>
        <taxon>Spirochaetia</taxon>
        <taxon>Winmispirales</taxon>
        <taxon>Winmispiraceae</taxon>
        <taxon>Rarispira</taxon>
    </lineage>
</organism>
<dbReference type="RefSeq" id="WP_420068593.1">
    <property type="nucleotide sequence ID" value="NZ_JBCHKQ010000001.1"/>
</dbReference>
<feature type="binding site" evidence="6">
    <location>
        <position position="360"/>
    </location>
    <ligand>
        <name>Mg(2+)</name>
        <dbReference type="ChEBI" id="CHEBI:18420"/>
    </ligand>
</feature>
<keyword evidence="4 6" id="KW-0418">Kinase</keyword>
<keyword evidence="3 6" id="KW-0547">Nucleotide-binding</keyword>
<name>A0ABU9U8Z5_9SPIR</name>
<protein>
    <recommendedName>
        <fullName evidence="6 7">Polyphosphate kinase</fullName>
        <ecNumber evidence="6 7">2.7.4.1</ecNumber>
    </recommendedName>
    <alternativeName>
        <fullName evidence="6">ATP-polyphosphate phosphotransferase</fullName>
    </alternativeName>
    <alternativeName>
        <fullName evidence="6">Polyphosphoric acid kinase</fullName>
    </alternativeName>
</protein>
<dbReference type="EC" id="2.7.4.1" evidence="6 7"/>
<dbReference type="Pfam" id="PF02503">
    <property type="entry name" value="PP_kinase"/>
    <property type="match status" value="1"/>
</dbReference>
<feature type="binding site" evidence="6">
    <location>
        <position position="43"/>
    </location>
    <ligand>
        <name>ATP</name>
        <dbReference type="ChEBI" id="CHEBI:30616"/>
    </ligand>
</feature>
<evidence type="ECO:0000259" key="9">
    <source>
        <dbReference type="Pfam" id="PF13089"/>
    </source>
</evidence>
<gene>
    <name evidence="12" type="primary">ppk1</name>
    <name evidence="6" type="synonym">ppk</name>
    <name evidence="12" type="ORF">WKV44_01135</name>
</gene>
<evidence type="ECO:0000256" key="7">
    <source>
        <dbReference type="RuleBase" id="RU003800"/>
    </source>
</evidence>
<dbReference type="InterPro" id="IPR025200">
    <property type="entry name" value="PPK_C_dom2"/>
</dbReference>
<feature type="domain" description="Polyphosphate kinase middle" evidence="8">
    <location>
        <begin position="121"/>
        <end position="290"/>
    </location>
</feature>
<evidence type="ECO:0000313" key="13">
    <source>
        <dbReference type="Proteomes" id="UP001466331"/>
    </source>
</evidence>
<dbReference type="CDD" id="cd09168">
    <property type="entry name" value="PLDc_PaPPK1_C2_like"/>
    <property type="match status" value="1"/>
</dbReference>
<keyword evidence="1 6" id="KW-0597">Phosphoprotein</keyword>
<comment type="caution">
    <text evidence="12">The sequence shown here is derived from an EMBL/GenBank/DDBJ whole genome shotgun (WGS) entry which is preliminary data.</text>
</comment>
<comment type="catalytic activity">
    <reaction evidence="6 7">
        <text>[phosphate](n) + ATP = [phosphate](n+1) + ADP</text>
        <dbReference type="Rhea" id="RHEA:19573"/>
        <dbReference type="Rhea" id="RHEA-COMP:9859"/>
        <dbReference type="Rhea" id="RHEA-COMP:14280"/>
        <dbReference type="ChEBI" id="CHEBI:16838"/>
        <dbReference type="ChEBI" id="CHEBI:30616"/>
        <dbReference type="ChEBI" id="CHEBI:456216"/>
        <dbReference type="EC" id="2.7.4.1"/>
    </reaction>
</comment>
<comment type="function">
    <text evidence="6 7">Catalyzes the reversible transfer of the terminal phosphate of ATP to form a long-chain polyphosphate (polyP).</text>
</comment>
<feature type="active site" description="Phosphohistidine intermediate" evidence="6">
    <location>
        <position position="420"/>
    </location>
</feature>
<evidence type="ECO:0000259" key="11">
    <source>
        <dbReference type="Pfam" id="PF17941"/>
    </source>
</evidence>